<sequence>MTSLLLLLSFLLFVNASSIPPLRRATAGISQSLFDEHKFYYQYASSAYSDSCPRPNGNVLIETITNTITDTQGFIARDDNKQEIILALRGR</sequence>
<organism evidence="2 3">
    <name type="scientific">Hohenbuehelia grisea</name>
    <dbReference type="NCBI Taxonomy" id="104357"/>
    <lineage>
        <taxon>Eukaryota</taxon>
        <taxon>Fungi</taxon>
        <taxon>Dikarya</taxon>
        <taxon>Basidiomycota</taxon>
        <taxon>Agaricomycotina</taxon>
        <taxon>Agaricomycetes</taxon>
        <taxon>Agaricomycetidae</taxon>
        <taxon>Agaricales</taxon>
        <taxon>Pleurotineae</taxon>
        <taxon>Pleurotaceae</taxon>
        <taxon>Hohenbuehelia</taxon>
    </lineage>
</organism>
<dbReference type="SUPFAM" id="SSF53474">
    <property type="entry name" value="alpha/beta-Hydrolases"/>
    <property type="match status" value="1"/>
</dbReference>
<dbReference type="Gene3D" id="3.40.50.1820">
    <property type="entry name" value="alpha/beta hydrolase"/>
    <property type="match status" value="1"/>
</dbReference>
<protein>
    <submittedName>
        <fullName evidence="2">Uncharacterized protein</fullName>
    </submittedName>
</protein>
<dbReference type="InterPro" id="IPR029058">
    <property type="entry name" value="AB_hydrolase_fold"/>
</dbReference>
<evidence type="ECO:0000313" key="2">
    <source>
        <dbReference type="EMBL" id="KAL0958318.1"/>
    </source>
</evidence>
<keyword evidence="3" id="KW-1185">Reference proteome</keyword>
<proteinExistence type="predicted"/>
<gene>
    <name evidence="2" type="ORF">HGRIS_000463</name>
</gene>
<reference evidence="3" key="1">
    <citation type="submission" date="2024-06" db="EMBL/GenBank/DDBJ databases">
        <title>Multi-omics analyses provide insights into the biosynthesis of the anticancer antibiotic pleurotin in Hohenbuehelia grisea.</title>
        <authorList>
            <person name="Weaver J.A."/>
            <person name="Alberti F."/>
        </authorList>
    </citation>
    <scope>NUCLEOTIDE SEQUENCE [LARGE SCALE GENOMIC DNA]</scope>
    <source>
        <strain evidence="3">T-177</strain>
    </source>
</reference>
<feature type="chain" id="PRO_5046741221" evidence="1">
    <location>
        <begin position="17"/>
        <end position="91"/>
    </location>
</feature>
<name>A0ABR3JT25_9AGAR</name>
<comment type="caution">
    <text evidence="2">The sequence shown here is derived from an EMBL/GenBank/DDBJ whole genome shotgun (WGS) entry which is preliminary data.</text>
</comment>
<evidence type="ECO:0000313" key="3">
    <source>
        <dbReference type="Proteomes" id="UP001556367"/>
    </source>
</evidence>
<keyword evidence="1" id="KW-0732">Signal</keyword>
<evidence type="ECO:0000256" key="1">
    <source>
        <dbReference type="SAM" id="SignalP"/>
    </source>
</evidence>
<accession>A0ABR3JT25</accession>
<dbReference type="Proteomes" id="UP001556367">
    <property type="component" value="Unassembled WGS sequence"/>
</dbReference>
<feature type="signal peptide" evidence="1">
    <location>
        <begin position="1"/>
        <end position="16"/>
    </location>
</feature>
<dbReference type="EMBL" id="JASNQZ010000004">
    <property type="protein sequence ID" value="KAL0958318.1"/>
    <property type="molecule type" value="Genomic_DNA"/>
</dbReference>